<dbReference type="AlphaFoldDB" id="A0A4Y2EHI3"/>
<dbReference type="EMBL" id="BGPR01000607">
    <property type="protein sequence ID" value="GBM28277.1"/>
    <property type="molecule type" value="Genomic_DNA"/>
</dbReference>
<keyword evidence="2" id="KW-1185">Reference proteome</keyword>
<name>A0A4Y2EHI3_ARAVE</name>
<dbReference type="GO" id="GO:0003676">
    <property type="term" value="F:nucleic acid binding"/>
    <property type="evidence" value="ECO:0007669"/>
    <property type="project" value="InterPro"/>
</dbReference>
<comment type="caution">
    <text evidence="1">The sequence shown here is derived from an EMBL/GenBank/DDBJ whole genome shotgun (WGS) entry which is preliminary data.</text>
</comment>
<gene>
    <name evidence="1" type="ORF">AVEN_54051_1</name>
</gene>
<protein>
    <submittedName>
        <fullName evidence="1">Uncharacterized protein</fullName>
    </submittedName>
</protein>
<accession>A0A4Y2EHI3</accession>
<sequence>MQRKLVLMGYGSRRLNLVPLLTTCDRLQRLCWACEHIGWTLDDCKNVAWSNESRFQLLRADVVLSLSDSPFNICFTSAGDPRRTVGKAMEPEASKFDTRFHQKSAATAWCTLII</sequence>
<dbReference type="OrthoDB" id="10006939at2759"/>
<proteinExistence type="predicted"/>
<dbReference type="Proteomes" id="UP000499080">
    <property type="component" value="Unassembled WGS sequence"/>
</dbReference>
<organism evidence="1 2">
    <name type="scientific">Araneus ventricosus</name>
    <name type="common">Orbweaver spider</name>
    <name type="synonym">Epeira ventricosa</name>
    <dbReference type="NCBI Taxonomy" id="182803"/>
    <lineage>
        <taxon>Eukaryota</taxon>
        <taxon>Metazoa</taxon>
        <taxon>Ecdysozoa</taxon>
        <taxon>Arthropoda</taxon>
        <taxon>Chelicerata</taxon>
        <taxon>Arachnida</taxon>
        <taxon>Araneae</taxon>
        <taxon>Araneomorphae</taxon>
        <taxon>Entelegynae</taxon>
        <taxon>Araneoidea</taxon>
        <taxon>Araneidae</taxon>
        <taxon>Araneus</taxon>
    </lineage>
</organism>
<dbReference type="InterPro" id="IPR036397">
    <property type="entry name" value="RNaseH_sf"/>
</dbReference>
<evidence type="ECO:0000313" key="1">
    <source>
        <dbReference type="EMBL" id="GBM28277.1"/>
    </source>
</evidence>
<reference evidence="1 2" key="1">
    <citation type="journal article" date="2019" name="Sci. Rep.">
        <title>Orb-weaving spider Araneus ventricosus genome elucidates the spidroin gene catalogue.</title>
        <authorList>
            <person name="Kono N."/>
            <person name="Nakamura H."/>
            <person name="Ohtoshi R."/>
            <person name="Moran D.A.P."/>
            <person name="Shinohara A."/>
            <person name="Yoshida Y."/>
            <person name="Fujiwara M."/>
            <person name="Mori M."/>
            <person name="Tomita M."/>
            <person name="Arakawa K."/>
        </authorList>
    </citation>
    <scope>NUCLEOTIDE SEQUENCE [LARGE SCALE GENOMIC DNA]</scope>
</reference>
<dbReference type="Gene3D" id="3.30.420.10">
    <property type="entry name" value="Ribonuclease H-like superfamily/Ribonuclease H"/>
    <property type="match status" value="1"/>
</dbReference>
<evidence type="ECO:0000313" key="2">
    <source>
        <dbReference type="Proteomes" id="UP000499080"/>
    </source>
</evidence>